<proteinExistence type="inferred from homology"/>
<dbReference type="SMART" id="SM00225">
    <property type="entry name" value="BTB"/>
    <property type="match status" value="1"/>
</dbReference>
<gene>
    <name evidence="6" type="ORF">Cgig2_023336</name>
</gene>
<dbReference type="PROSITE" id="PS50097">
    <property type="entry name" value="BTB"/>
    <property type="match status" value="1"/>
</dbReference>
<feature type="domain" description="NPH3" evidence="5">
    <location>
        <begin position="191"/>
        <end position="442"/>
    </location>
</feature>
<evidence type="ECO:0000259" key="4">
    <source>
        <dbReference type="PROSITE" id="PS50097"/>
    </source>
</evidence>
<dbReference type="PANTHER" id="PTHR32370">
    <property type="entry name" value="OS12G0117600 PROTEIN"/>
    <property type="match status" value="1"/>
</dbReference>
<dbReference type="Pfam" id="PF00651">
    <property type="entry name" value="BTB"/>
    <property type="match status" value="1"/>
</dbReference>
<organism evidence="6 7">
    <name type="scientific">Carnegiea gigantea</name>
    <dbReference type="NCBI Taxonomy" id="171969"/>
    <lineage>
        <taxon>Eukaryota</taxon>
        <taxon>Viridiplantae</taxon>
        <taxon>Streptophyta</taxon>
        <taxon>Embryophyta</taxon>
        <taxon>Tracheophyta</taxon>
        <taxon>Spermatophyta</taxon>
        <taxon>Magnoliopsida</taxon>
        <taxon>eudicotyledons</taxon>
        <taxon>Gunneridae</taxon>
        <taxon>Pentapetalae</taxon>
        <taxon>Caryophyllales</taxon>
        <taxon>Cactineae</taxon>
        <taxon>Cactaceae</taxon>
        <taxon>Cactoideae</taxon>
        <taxon>Echinocereeae</taxon>
        <taxon>Carnegiea</taxon>
    </lineage>
</organism>
<dbReference type="InterPro" id="IPR011333">
    <property type="entry name" value="SKP1/BTB/POZ_sf"/>
</dbReference>
<evidence type="ECO:0000313" key="6">
    <source>
        <dbReference type="EMBL" id="KAJ8436285.1"/>
    </source>
</evidence>
<dbReference type="EMBL" id="JAKOGI010000352">
    <property type="protein sequence ID" value="KAJ8436285.1"/>
    <property type="molecule type" value="Genomic_DNA"/>
</dbReference>
<comment type="pathway">
    <text evidence="1">Protein modification; protein ubiquitination.</text>
</comment>
<dbReference type="OrthoDB" id="624345at2759"/>
<evidence type="ECO:0000313" key="7">
    <source>
        <dbReference type="Proteomes" id="UP001153076"/>
    </source>
</evidence>
<dbReference type="PROSITE" id="PS51649">
    <property type="entry name" value="NPH3"/>
    <property type="match status" value="1"/>
</dbReference>
<dbReference type="InterPro" id="IPR000210">
    <property type="entry name" value="BTB/POZ_dom"/>
</dbReference>
<evidence type="ECO:0000256" key="2">
    <source>
        <dbReference type="ARBA" id="ARBA00022786"/>
    </source>
</evidence>
<reference evidence="6" key="1">
    <citation type="submission" date="2022-04" db="EMBL/GenBank/DDBJ databases">
        <title>Carnegiea gigantea Genome sequencing and assembly v2.</title>
        <authorList>
            <person name="Copetti D."/>
            <person name="Sanderson M.J."/>
            <person name="Burquez A."/>
            <person name="Wojciechowski M.F."/>
        </authorList>
    </citation>
    <scope>NUCLEOTIDE SEQUENCE</scope>
    <source>
        <strain evidence="6">SGP5-SGP5p</strain>
        <tissue evidence="6">Aerial part</tissue>
    </source>
</reference>
<comment type="similarity">
    <text evidence="3">Belongs to the NPH3 family.</text>
</comment>
<protein>
    <recommendedName>
        <fullName evidence="8">Phototropic-responsive NPH3 family protein</fullName>
    </recommendedName>
</protein>
<evidence type="ECO:0000256" key="3">
    <source>
        <dbReference type="PROSITE-ProRule" id="PRU00982"/>
    </source>
</evidence>
<evidence type="ECO:0000256" key="1">
    <source>
        <dbReference type="ARBA" id="ARBA00004906"/>
    </source>
</evidence>
<dbReference type="SUPFAM" id="SSF54695">
    <property type="entry name" value="POZ domain"/>
    <property type="match status" value="1"/>
</dbReference>
<dbReference type="Gene3D" id="3.30.710.10">
    <property type="entry name" value="Potassium Channel Kv1.1, Chain A"/>
    <property type="match status" value="1"/>
</dbReference>
<name>A0A9Q1K4I7_9CARY</name>
<accession>A0A9Q1K4I7</accession>
<dbReference type="InterPro" id="IPR043454">
    <property type="entry name" value="NPH3/RPT2-like"/>
</dbReference>
<dbReference type="Pfam" id="PF03000">
    <property type="entry name" value="NPH3"/>
    <property type="match status" value="1"/>
</dbReference>
<sequence length="542" mass="60698">MDVCCDLEVDVNGEGVFMVNKELFCSYSGRFRKLFGKSGSTGKNLKVIFHDFPGGAETFELIARFCYNNGSIEISPTNLTALYSAASFMEMNKSVFESENLVKQIEKSLEEISYWTWSELLLALKKNQAFIVSVNSSVVLQKCLDTLVGRLILAAEASPCPSISSPESFGFRISCDSRSTESLKTSCFRVSWWFEDLSSLSQSVIEMALRSMISWKFDHGTISRFLFHYQKSKFVHAQSGEKSKIMGMVIDVLHSLDHWSIPYKSLLGILRVSINLNIHKSTRSKLEAMIGSRLDEATLDNLLIPSSAGVSCLYDVNLVLRCLKFFLSRGLSQVSNDRLMKLARLVDLYLAEIAPDPSLKASKFTALATALPDSSRESYDEMYHAMDMYLEVHTDLSEEETFQICSALNYEKLSPEACLHLTKNQKFPSRSAVQALLSHQGKLTGLEHASKYPSSCSSSPCYYPNYGTIGLKGESSDRNMLSAGEFDVMTDNEKLRTHLQGMQCRVTELEKVCHKMQTQMAKMMKSKSTGNINARSLPKLCS</sequence>
<feature type="domain" description="BTB" evidence="4">
    <location>
        <begin position="5"/>
        <end position="69"/>
    </location>
</feature>
<dbReference type="AlphaFoldDB" id="A0A9Q1K4I7"/>
<evidence type="ECO:0000259" key="5">
    <source>
        <dbReference type="PROSITE" id="PS51649"/>
    </source>
</evidence>
<keyword evidence="7" id="KW-1185">Reference proteome</keyword>
<keyword evidence="2" id="KW-0833">Ubl conjugation pathway</keyword>
<dbReference type="Proteomes" id="UP001153076">
    <property type="component" value="Unassembled WGS sequence"/>
</dbReference>
<comment type="caution">
    <text evidence="6">The sequence shown here is derived from an EMBL/GenBank/DDBJ whole genome shotgun (WGS) entry which is preliminary data.</text>
</comment>
<evidence type="ECO:0008006" key="8">
    <source>
        <dbReference type="Google" id="ProtNLM"/>
    </source>
</evidence>
<dbReference type="InterPro" id="IPR027356">
    <property type="entry name" value="NPH3_dom"/>
</dbReference>